<dbReference type="EMBL" id="JADBEB010000001">
    <property type="protein sequence ID" value="MBE1486867.1"/>
    <property type="molecule type" value="Genomic_DNA"/>
</dbReference>
<feature type="transmembrane region" description="Helical" evidence="1">
    <location>
        <begin position="13"/>
        <end position="35"/>
    </location>
</feature>
<feature type="transmembrane region" description="Helical" evidence="1">
    <location>
        <begin position="95"/>
        <end position="112"/>
    </location>
</feature>
<dbReference type="RefSeq" id="WP_192766814.1">
    <property type="nucleotide sequence ID" value="NZ_JADBEB010000001.1"/>
</dbReference>
<accession>A0A927M4M3</accession>
<dbReference type="Pfam" id="PF09990">
    <property type="entry name" value="DUF2231"/>
    <property type="match status" value="1"/>
</dbReference>
<evidence type="ECO:0000313" key="3">
    <source>
        <dbReference type="EMBL" id="MBE1486867.1"/>
    </source>
</evidence>
<evidence type="ECO:0000313" key="4">
    <source>
        <dbReference type="Proteomes" id="UP000649753"/>
    </source>
</evidence>
<feature type="transmembrane region" description="Helical" evidence="1">
    <location>
        <begin position="124"/>
        <end position="145"/>
    </location>
</feature>
<keyword evidence="1" id="KW-0812">Transmembrane</keyword>
<feature type="domain" description="DUF2231" evidence="2">
    <location>
        <begin position="7"/>
        <end position="157"/>
    </location>
</feature>
<reference evidence="3" key="1">
    <citation type="submission" date="2020-10" db="EMBL/GenBank/DDBJ databases">
        <title>Sequencing the genomes of 1000 actinobacteria strains.</title>
        <authorList>
            <person name="Klenk H.-P."/>
        </authorList>
    </citation>
    <scope>NUCLEOTIDE SEQUENCE</scope>
    <source>
        <strain evidence="3">DSM 46832</strain>
    </source>
</reference>
<name>A0A927M4M3_9ACTN</name>
<gene>
    <name evidence="3" type="ORF">H4W31_002505</name>
</gene>
<dbReference type="AlphaFoldDB" id="A0A927M4M3"/>
<proteinExistence type="predicted"/>
<protein>
    <submittedName>
        <fullName evidence="3">Membrane protein</fullName>
    </submittedName>
</protein>
<feature type="transmembrane region" description="Helical" evidence="1">
    <location>
        <begin position="42"/>
        <end position="60"/>
    </location>
</feature>
<organism evidence="3 4">
    <name type="scientific">Plantactinospora soyae</name>
    <dbReference type="NCBI Taxonomy" id="1544732"/>
    <lineage>
        <taxon>Bacteria</taxon>
        <taxon>Bacillati</taxon>
        <taxon>Actinomycetota</taxon>
        <taxon>Actinomycetes</taxon>
        <taxon>Micromonosporales</taxon>
        <taxon>Micromonosporaceae</taxon>
        <taxon>Plantactinospora</taxon>
    </lineage>
</organism>
<keyword evidence="1" id="KW-0472">Membrane</keyword>
<keyword evidence="1" id="KW-1133">Transmembrane helix</keyword>
<comment type="caution">
    <text evidence="3">The sequence shown here is derived from an EMBL/GenBank/DDBJ whole genome shotgun (WGS) entry which is preliminary data.</text>
</comment>
<dbReference type="InterPro" id="IPR019251">
    <property type="entry name" value="DUF2231_TM"/>
</dbReference>
<keyword evidence="4" id="KW-1185">Reference proteome</keyword>
<evidence type="ECO:0000259" key="2">
    <source>
        <dbReference type="Pfam" id="PF09990"/>
    </source>
</evidence>
<evidence type="ECO:0000256" key="1">
    <source>
        <dbReference type="SAM" id="Phobius"/>
    </source>
</evidence>
<dbReference type="Proteomes" id="UP000649753">
    <property type="component" value="Unassembled WGS sequence"/>
</dbReference>
<sequence>MFREFMGLPLHPMLIHAVVVFVPLLALVSVAYVALPRFRSRLDWAAVALAVGAPVSAFFAKMSGEELKEVLIGRNYPPEGIAKIEEHQGYGELTLWWSLGLGVATILLVVLTSRRAQARSLPGWVKLVLSGIVVVLAGISVYYVYLTGDTGAKTVWEGIL</sequence>